<dbReference type="InterPro" id="IPR057229">
    <property type="entry name" value="DUF7907"/>
</dbReference>
<dbReference type="Proteomes" id="UP000799444">
    <property type="component" value="Unassembled WGS sequence"/>
</dbReference>
<comment type="caution">
    <text evidence="3">The sequence shown here is derived from an EMBL/GenBank/DDBJ whole genome shotgun (WGS) entry which is preliminary data.</text>
</comment>
<organism evidence="3 4">
    <name type="scientific">Polyplosphaeria fusca</name>
    <dbReference type="NCBI Taxonomy" id="682080"/>
    <lineage>
        <taxon>Eukaryota</taxon>
        <taxon>Fungi</taxon>
        <taxon>Dikarya</taxon>
        <taxon>Ascomycota</taxon>
        <taxon>Pezizomycotina</taxon>
        <taxon>Dothideomycetes</taxon>
        <taxon>Pleosporomycetidae</taxon>
        <taxon>Pleosporales</taxon>
        <taxon>Tetraplosphaeriaceae</taxon>
        <taxon>Polyplosphaeria</taxon>
    </lineage>
</organism>
<accession>A0A9P4R4K7</accession>
<keyword evidence="1" id="KW-0732">Signal</keyword>
<evidence type="ECO:0000313" key="4">
    <source>
        <dbReference type="Proteomes" id="UP000799444"/>
    </source>
</evidence>
<protein>
    <recommendedName>
        <fullName evidence="2">DUF7907 domain-containing protein</fullName>
    </recommendedName>
</protein>
<dbReference type="Pfam" id="PF25484">
    <property type="entry name" value="DUF7907"/>
    <property type="match status" value="1"/>
</dbReference>
<feature type="signal peptide" evidence="1">
    <location>
        <begin position="1"/>
        <end position="16"/>
    </location>
</feature>
<name>A0A9P4R4K7_9PLEO</name>
<gene>
    <name evidence="3" type="ORF">EJ04DRAFT_508918</name>
</gene>
<feature type="chain" id="PRO_5040124508" description="DUF7907 domain-containing protein" evidence="1">
    <location>
        <begin position="17"/>
        <end position="198"/>
    </location>
</feature>
<keyword evidence="4" id="KW-1185">Reference proteome</keyword>
<feature type="domain" description="DUF7907" evidence="2">
    <location>
        <begin position="25"/>
        <end position="180"/>
    </location>
</feature>
<evidence type="ECO:0000256" key="1">
    <source>
        <dbReference type="SAM" id="SignalP"/>
    </source>
</evidence>
<reference evidence="3" key="1">
    <citation type="journal article" date="2020" name="Stud. Mycol.">
        <title>101 Dothideomycetes genomes: a test case for predicting lifestyles and emergence of pathogens.</title>
        <authorList>
            <person name="Haridas S."/>
            <person name="Albert R."/>
            <person name="Binder M."/>
            <person name="Bloem J."/>
            <person name="Labutti K."/>
            <person name="Salamov A."/>
            <person name="Andreopoulos B."/>
            <person name="Baker S."/>
            <person name="Barry K."/>
            <person name="Bills G."/>
            <person name="Bluhm B."/>
            <person name="Cannon C."/>
            <person name="Castanera R."/>
            <person name="Culley D."/>
            <person name="Daum C."/>
            <person name="Ezra D."/>
            <person name="Gonzalez J."/>
            <person name="Henrissat B."/>
            <person name="Kuo A."/>
            <person name="Liang C."/>
            <person name="Lipzen A."/>
            <person name="Lutzoni F."/>
            <person name="Magnuson J."/>
            <person name="Mondo S."/>
            <person name="Nolan M."/>
            <person name="Ohm R."/>
            <person name="Pangilinan J."/>
            <person name="Park H.-J."/>
            <person name="Ramirez L."/>
            <person name="Alfaro M."/>
            <person name="Sun H."/>
            <person name="Tritt A."/>
            <person name="Yoshinaga Y."/>
            <person name="Zwiers L.-H."/>
            <person name="Turgeon B."/>
            <person name="Goodwin S."/>
            <person name="Spatafora J."/>
            <person name="Crous P."/>
            <person name="Grigoriev I."/>
        </authorList>
    </citation>
    <scope>NUCLEOTIDE SEQUENCE</scope>
    <source>
        <strain evidence="3">CBS 125425</strain>
    </source>
</reference>
<evidence type="ECO:0000259" key="2">
    <source>
        <dbReference type="Pfam" id="PF25484"/>
    </source>
</evidence>
<sequence length="198" mass="21772">MTIQIVTLLLAAFATASNTYKLAPNFAIKAKIPADSPLKAANDWNLTSYHIMPCYDYAVFTSDPGRTFYANGTKDDFKSHTSNILSDGGTPPWPWGTIISAANATDDQGRRNVYINCGTGTTGLEVLKPPRGGPTVEYGHGDFYVCNSTFLYGPAIALYWRERKDETPKGCSNVVLTTECLDDETEHEFQRDSFCTST</sequence>
<evidence type="ECO:0000313" key="3">
    <source>
        <dbReference type="EMBL" id="KAF2739203.1"/>
    </source>
</evidence>
<proteinExistence type="predicted"/>
<dbReference type="AlphaFoldDB" id="A0A9P4R4K7"/>
<dbReference type="OrthoDB" id="3518533at2759"/>
<dbReference type="EMBL" id="ML996105">
    <property type="protein sequence ID" value="KAF2739203.1"/>
    <property type="molecule type" value="Genomic_DNA"/>
</dbReference>